<dbReference type="OrthoDB" id="9801609at2"/>
<dbReference type="GO" id="GO:0016757">
    <property type="term" value="F:glycosyltransferase activity"/>
    <property type="evidence" value="ECO:0007669"/>
    <property type="project" value="TreeGrafter"/>
</dbReference>
<evidence type="ECO:0000313" key="5">
    <source>
        <dbReference type="Proteomes" id="UP000186143"/>
    </source>
</evidence>
<proteinExistence type="predicted"/>
<gene>
    <name evidence="4" type="ORF">BJF92_01280</name>
</gene>
<reference evidence="4 5" key="1">
    <citation type="submission" date="2016-09" db="EMBL/GenBank/DDBJ databases">
        <title>Rhizobium sp. nov., a novel species isolated from the rice rhizosphere.</title>
        <authorList>
            <person name="Zhao J."/>
            <person name="Zhang X."/>
        </authorList>
    </citation>
    <scope>NUCLEOTIDE SEQUENCE [LARGE SCALE GENOMIC DNA]</scope>
    <source>
        <strain evidence="4 5">MH17</strain>
    </source>
</reference>
<sequence length="440" mass="48946">MVDGYNLALEKGTGIATYARNLSSQLTKMGHKVDLLYGLRRGVGKDKLLAEVNFFDPSTKPLKVHEVVRALSNSWIRPVPAREVPITGKVIARTAQGSIPDNDRIFNAKNLYRYSQWHFRVFGNFMTTQYEQPAAVAHWTYPLPIKLKGAANIYTIHDLVPLRLPYATLDDKREFLKTVQTIAKKADHIVTVSEVSKRDIIDLLGVDESRVTNTYQAVSLPAAILNRGHDEVATEVSAIFGLENKKYFLFFGAIEPKKNVGRIIEAYLASQVRYPLVVVGQLVWKDAKELRLLGVPSTPPGRRASRDEPPPDPTLTHISRSSQVVRLDYLPLSLLASVIRCARAVVFPSLYEGFGLPILEAMQLGTAVITGREGANPEVAGESAYLVDPYNVGAIAQSLRDMQNDDAMVAHYEALGTQQAQLFSPERYEMRLAELYGKLV</sequence>
<dbReference type="SUPFAM" id="SSF53756">
    <property type="entry name" value="UDP-Glycosyltransferase/glycogen phosphorylase"/>
    <property type="match status" value="1"/>
</dbReference>
<organism evidence="4 5">
    <name type="scientific">Xaviernesmea rhizosphaerae</name>
    <dbReference type="NCBI Taxonomy" id="1672749"/>
    <lineage>
        <taxon>Bacteria</taxon>
        <taxon>Pseudomonadati</taxon>
        <taxon>Pseudomonadota</taxon>
        <taxon>Alphaproteobacteria</taxon>
        <taxon>Hyphomicrobiales</taxon>
        <taxon>Rhizobiaceae</taxon>
        <taxon>Rhizobium/Agrobacterium group</taxon>
        <taxon>Xaviernesmea</taxon>
    </lineage>
</organism>
<evidence type="ECO:0000256" key="1">
    <source>
        <dbReference type="ARBA" id="ARBA00022679"/>
    </source>
</evidence>
<feature type="region of interest" description="Disordered" evidence="2">
    <location>
        <begin position="295"/>
        <end position="317"/>
    </location>
</feature>
<name>A0A1Q9AF25_9HYPH</name>
<dbReference type="Proteomes" id="UP000186143">
    <property type="component" value="Unassembled WGS sequence"/>
</dbReference>
<dbReference type="Pfam" id="PF13692">
    <property type="entry name" value="Glyco_trans_1_4"/>
    <property type="match status" value="1"/>
</dbReference>
<dbReference type="InterPro" id="IPR028098">
    <property type="entry name" value="Glyco_trans_4-like_N"/>
</dbReference>
<comment type="caution">
    <text evidence="4">The sequence shown here is derived from an EMBL/GenBank/DDBJ whole genome shotgun (WGS) entry which is preliminary data.</text>
</comment>
<dbReference type="EMBL" id="MKIO01000040">
    <property type="protein sequence ID" value="OLP53496.1"/>
    <property type="molecule type" value="Genomic_DNA"/>
</dbReference>
<dbReference type="PANTHER" id="PTHR46401">
    <property type="entry name" value="GLYCOSYLTRANSFERASE WBBK-RELATED"/>
    <property type="match status" value="1"/>
</dbReference>
<dbReference type="Gene3D" id="3.40.50.2000">
    <property type="entry name" value="Glycogen Phosphorylase B"/>
    <property type="match status" value="2"/>
</dbReference>
<dbReference type="PANTHER" id="PTHR46401:SF2">
    <property type="entry name" value="GLYCOSYLTRANSFERASE WBBK-RELATED"/>
    <property type="match status" value="1"/>
</dbReference>
<evidence type="ECO:0000259" key="3">
    <source>
        <dbReference type="Pfam" id="PF13439"/>
    </source>
</evidence>
<protein>
    <submittedName>
        <fullName evidence="4">Glycosyl transferase family 1</fullName>
    </submittedName>
</protein>
<dbReference type="AlphaFoldDB" id="A0A1Q9AF25"/>
<evidence type="ECO:0000256" key="2">
    <source>
        <dbReference type="SAM" id="MobiDB-lite"/>
    </source>
</evidence>
<dbReference type="CDD" id="cd03809">
    <property type="entry name" value="GT4_MtfB-like"/>
    <property type="match status" value="1"/>
</dbReference>
<feature type="domain" description="Glycosyltransferase subfamily 4-like N-terminal" evidence="3">
    <location>
        <begin position="14"/>
        <end position="212"/>
    </location>
</feature>
<keyword evidence="1 4" id="KW-0808">Transferase</keyword>
<dbReference type="STRING" id="1672749.BJF92_01280"/>
<dbReference type="GO" id="GO:0009103">
    <property type="term" value="P:lipopolysaccharide biosynthetic process"/>
    <property type="evidence" value="ECO:0007669"/>
    <property type="project" value="TreeGrafter"/>
</dbReference>
<evidence type="ECO:0000313" key="4">
    <source>
        <dbReference type="EMBL" id="OLP53496.1"/>
    </source>
</evidence>
<dbReference type="Pfam" id="PF13439">
    <property type="entry name" value="Glyco_transf_4"/>
    <property type="match status" value="1"/>
</dbReference>
<accession>A0A1Q9AF25</accession>